<keyword evidence="4 5" id="KW-0720">Serine protease</keyword>
<feature type="active site" description="Charge relay system" evidence="5">
    <location>
        <position position="150"/>
    </location>
</feature>
<comment type="similarity">
    <text evidence="1 5 6">Belongs to the peptidase S8 family.</text>
</comment>
<dbReference type="InterPro" id="IPR015500">
    <property type="entry name" value="Peptidase_S8_subtilisin-rel"/>
</dbReference>
<dbReference type="Pfam" id="PF05922">
    <property type="entry name" value="Inhibitor_I9"/>
    <property type="match status" value="1"/>
</dbReference>
<dbReference type="AlphaFoldDB" id="A0A1B2HCJ9"/>
<dbReference type="InterPro" id="IPR050131">
    <property type="entry name" value="Peptidase_S8_subtilisin-like"/>
</dbReference>
<sequence length="497" mass="52096">MGKINRQFIGASAVAVALTALAVPQAQAQDVEIAGADLKTAIAGRYVVELKDGIRSADSVAAKVGAEVTHRYTKALNGFAAKMSAEAAKKLAVDPAVKSIAQDQVFKKTSETQTPVPSWGLDRIDQRFTAPDNTYRLRADTSQVHAYVIDTGIKVDHPDFGGRATWGFNSIDTDNRDCEGHGTHVAGTVGGKSVGVAKQVKLHAVKVLDCEGSGTTSSVIGGIDWVTGNAVKPAVANLSLAGPASALLDAALRSSIASGVTYAVASANFDDDACNYSPAREPEAITVNASTIGNSRAWFSNWGTCTDVFAPGEDIVSAGLDNGFVSNSGTSMAAPHVAGVSALYLAVHPAAPPAQVQQAIKDSATNDALTDVAGSPNKLVYVHGAADRDRLRRADWLAPNQRIVSADNQHVFVMQTDGNLVIYSNGVAKFSTRTTGTGVVRAVLQSDGNFVLYDASNRQRWATNTAGTTGQRIVMENTGQAVLYDQAGNKLWTSHQV</sequence>
<dbReference type="Gene3D" id="3.30.70.80">
    <property type="entry name" value="Peptidase S8 propeptide/proteinase inhibitor I9"/>
    <property type="match status" value="1"/>
</dbReference>
<dbReference type="Pfam" id="PF00082">
    <property type="entry name" value="Peptidase_S8"/>
    <property type="match status" value="1"/>
</dbReference>
<evidence type="ECO:0000313" key="9">
    <source>
        <dbReference type="EMBL" id="ANZ35450.1"/>
    </source>
</evidence>
<feature type="signal peptide" evidence="7">
    <location>
        <begin position="1"/>
        <end position="28"/>
    </location>
</feature>
<dbReference type="InterPro" id="IPR010259">
    <property type="entry name" value="S8pro/Inhibitor_I9"/>
</dbReference>
<dbReference type="SMART" id="SM00108">
    <property type="entry name" value="B_lectin"/>
    <property type="match status" value="1"/>
</dbReference>
<dbReference type="SUPFAM" id="SSF51110">
    <property type="entry name" value="alpha-D-mannose-specific plant lectins"/>
    <property type="match status" value="1"/>
</dbReference>
<dbReference type="PROSITE" id="PS51892">
    <property type="entry name" value="SUBTILASE"/>
    <property type="match status" value="1"/>
</dbReference>
<evidence type="ECO:0000256" key="2">
    <source>
        <dbReference type="ARBA" id="ARBA00022670"/>
    </source>
</evidence>
<accession>A0A1B2HCJ9</accession>
<feature type="active site" description="Charge relay system" evidence="5">
    <location>
        <position position="181"/>
    </location>
</feature>
<evidence type="ECO:0000256" key="5">
    <source>
        <dbReference type="PROSITE-ProRule" id="PRU01240"/>
    </source>
</evidence>
<dbReference type="GO" id="GO:0005615">
    <property type="term" value="C:extracellular space"/>
    <property type="evidence" value="ECO:0007669"/>
    <property type="project" value="TreeGrafter"/>
</dbReference>
<dbReference type="PROSITE" id="PS00137">
    <property type="entry name" value="SUBTILASE_HIS"/>
    <property type="match status" value="1"/>
</dbReference>
<evidence type="ECO:0000313" key="10">
    <source>
        <dbReference type="Proteomes" id="UP000093053"/>
    </source>
</evidence>
<dbReference type="Gene3D" id="2.90.10.10">
    <property type="entry name" value="Bulb-type lectin domain"/>
    <property type="match status" value="2"/>
</dbReference>
<keyword evidence="10" id="KW-1185">Reference proteome</keyword>
<dbReference type="InterPro" id="IPR036426">
    <property type="entry name" value="Bulb-type_lectin_dom_sf"/>
</dbReference>
<keyword evidence="3 5" id="KW-0378">Hydrolase</keyword>
<keyword evidence="7" id="KW-0732">Signal</keyword>
<evidence type="ECO:0000256" key="3">
    <source>
        <dbReference type="ARBA" id="ARBA00022801"/>
    </source>
</evidence>
<dbReference type="InterPro" id="IPR034193">
    <property type="entry name" value="PCSK9_ProteinaseK-like"/>
</dbReference>
<dbReference type="InterPro" id="IPR036852">
    <property type="entry name" value="Peptidase_S8/S53_dom_sf"/>
</dbReference>
<dbReference type="SUPFAM" id="SSF54897">
    <property type="entry name" value="Protease propeptides/inhibitors"/>
    <property type="match status" value="1"/>
</dbReference>
<dbReference type="Proteomes" id="UP000093053">
    <property type="component" value="Chromosome"/>
</dbReference>
<dbReference type="InterPro" id="IPR000209">
    <property type="entry name" value="Peptidase_S8/S53_dom"/>
</dbReference>
<dbReference type="InterPro" id="IPR006311">
    <property type="entry name" value="TAT_signal"/>
</dbReference>
<name>A0A1B2HCJ9_9PSEU</name>
<dbReference type="CDD" id="cd04077">
    <property type="entry name" value="Peptidases_S8_PCSK9_ProteinaseK_like"/>
    <property type="match status" value="1"/>
</dbReference>
<dbReference type="KEGG" id="led:BBK82_04510"/>
<proteinExistence type="inferred from homology"/>
<feature type="active site" description="Charge relay system" evidence="5">
    <location>
        <position position="331"/>
    </location>
</feature>
<dbReference type="FunFam" id="3.40.50.200:FF:000014">
    <property type="entry name" value="Proteinase K"/>
    <property type="match status" value="1"/>
</dbReference>
<feature type="chain" id="PRO_5008537961" description="Bulb-type lectin domain-containing protein" evidence="7">
    <location>
        <begin position="29"/>
        <end position="497"/>
    </location>
</feature>
<dbReference type="PROSITE" id="PS51318">
    <property type="entry name" value="TAT"/>
    <property type="match status" value="1"/>
</dbReference>
<dbReference type="STRING" id="1586287.BBK82_04510"/>
<dbReference type="InterPro" id="IPR037045">
    <property type="entry name" value="S8pro/Inhibitor_I9_sf"/>
</dbReference>
<protein>
    <recommendedName>
        <fullName evidence="8">Bulb-type lectin domain-containing protein</fullName>
    </recommendedName>
</protein>
<dbReference type="InterPro" id="IPR023827">
    <property type="entry name" value="Peptidase_S8_Asp-AS"/>
</dbReference>
<dbReference type="PRINTS" id="PR00723">
    <property type="entry name" value="SUBTILISIN"/>
</dbReference>
<dbReference type="PANTHER" id="PTHR43806">
    <property type="entry name" value="PEPTIDASE S8"/>
    <property type="match status" value="1"/>
</dbReference>
<dbReference type="GO" id="GO:0006508">
    <property type="term" value="P:proteolysis"/>
    <property type="evidence" value="ECO:0007669"/>
    <property type="project" value="UniProtKB-KW"/>
</dbReference>
<dbReference type="PANTHER" id="PTHR43806:SF11">
    <property type="entry name" value="CEREVISIN-RELATED"/>
    <property type="match status" value="1"/>
</dbReference>
<dbReference type="PROSITE" id="PS00136">
    <property type="entry name" value="SUBTILASE_ASP"/>
    <property type="match status" value="1"/>
</dbReference>
<keyword evidence="2 5" id="KW-0645">Protease</keyword>
<evidence type="ECO:0000256" key="1">
    <source>
        <dbReference type="ARBA" id="ARBA00011073"/>
    </source>
</evidence>
<gene>
    <name evidence="9" type="ORF">BBK82_04510</name>
</gene>
<dbReference type="GO" id="GO:0004252">
    <property type="term" value="F:serine-type endopeptidase activity"/>
    <property type="evidence" value="ECO:0007669"/>
    <property type="project" value="UniProtKB-UniRule"/>
</dbReference>
<dbReference type="EMBL" id="CP016793">
    <property type="protein sequence ID" value="ANZ35450.1"/>
    <property type="molecule type" value="Genomic_DNA"/>
</dbReference>
<dbReference type="InterPro" id="IPR023828">
    <property type="entry name" value="Peptidase_S8_Ser-AS"/>
</dbReference>
<dbReference type="InterPro" id="IPR022398">
    <property type="entry name" value="Peptidase_S8_His-AS"/>
</dbReference>
<reference evidence="9 10" key="1">
    <citation type="submission" date="2016-07" db="EMBL/GenBank/DDBJ databases">
        <title>Complete genome sequence of the Lentzea guizhouensis DHS C013.</title>
        <authorList>
            <person name="Cao C."/>
        </authorList>
    </citation>
    <scope>NUCLEOTIDE SEQUENCE [LARGE SCALE GENOMIC DNA]</scope>
    <source>
        <strain evidence="9 10">DHS C013</strain>
    </source>
</reference>
<evidence type="ECO:0000256" key="4">
    <source>
        <dbReference type="ARBA" id="ARBA00022825"/>
    </source>
</evidence>
<dbReference type="RefSeq" id="WP_065913862.1">
    <property type="nucleotide sequence ID" value="NZ_CP016793.1"/>
</dbReference>
<dbReference type="Gene3D" id="3.40.50.200">
    <property type="entry name" value="Peptidase S8/S53 domain"/>
    <property type="match status" value="1"/>
</dbReference>
<evidence type="ECO:0000259" key="8">
    <source>
        <dbReference type="PROSITE" id="PS50927"/>
    </source>
</evidence>
<dbReference type="InterPro" id="IPR001480">
    <property type="entry name" value="Bulb-type_lectin_dom"/>
</dbReference>
<organism evidence="9 10">
    <name type="scientific">Lentzea guizhouensis</name>
    <dbReference type="NCBI Taxonomy" id="1586287"/>
    <lineage>
        <taxon>Bacteria</taxon>
        <taxon>Bacillati</taxon>
        <taxon>Actinomycetota</taxon>
        <taxon>Actinomycetes</taxon>
        <taxon>Pseudonocardiales</taxon>
        <taxon>Pseudonocardiaceae</taxon>
        <taxon>Lentzea</taxon>
    </lineage>
</organism>
<dbReference type="PROSITE" id="PS50927">
    <property type="entry name" value="BULB_LECTIN"/>
    <property type="match status" value="1"/>
</dbReference>
<evidence type="ECO:0000256" key="6">
    <source>
        <dbReference type="RuleBase" id="RU003355"/>
    </source>
</evidence>
<feature type="domain" description="Bulb-type lectin" evidence="8">
    <location>
        <begin position="388"/>
        <end position="496"/>
    </location>
</feature>
<dbReference type="SUPFAM" id="SSF52743">
    <property type="entry name" value="Subtilisin-like"/>
    <property type="match status" value="1"/>
</dbReference>
<dbReference type="PROSITE" id="PS00138">
    <property type="entry name" value="SUBTILASE_SER"/>
    <property type="match status" value="1"/>
</dbReference>
<evidence type="ECO:0000256" key="7">
    <source>
        <dbReference type="SAM" id="SignalP"/>
    </source>
</evidence>